<dbReference type="Gene3D" id="2.80.10.50">
    <property type="match status" value="4"/>
</dbReference>
<sequence>MEGSAVRLRSCHENYLFAVDDEKAVRQSSDGTSRQSVWTVEMVPRKPNFIRLKSCYGKYLTASESSFFLGVTGHKVVQTPPFRQAEHESNWEPIRDELAVKLMSWNGTYLRGNGGSPPWKNSVTHDHEPHVHKKWILWTVEVVENPENVSFADGFSSPASSFNSAVNDESSVKESPTFGSSESIGSDPVSVSASKLMFTPSMSETSTPKPTEKKDSTKFDEYSSAIDIFRIAKSVRLRSNVHEKYLIADDNEESVVMGRNGSAKEARWRVELVPGSGVIRLKSCHGGYLTASNERMMLRATGHKVVQSRRTGDGDPAGEWKPVTDGSKVKLKSRNGGNFLRANGGMPPWRNSVTHDIPNRSATQDCVLTWSRLWSVHMRPYQQMEFFHNAKAVRMRNVHEKYLMADEDEETVAQERNGSDKRARWIVEPVRGSFEVIRLRSCYGSYLTASKERFLLGATGRKVVLSKPSGLDSSVEWEPVKEGSKVKLKTRHGRFLRGNGGLPPWRNSVTHGSHHSSDSFLWDVDVVEILLRYYYSATYEGLRPPMSKTTSGKSEEGYQQMEFFHKAKAVRMRNIHEKYLMAEEDVESVTQERNGSDKRARWTVEPVRGSFEAIRLKSCYGSYLTASNERFLLGATGRKVVLSKPSGLDSSVEWEPVKEGSKVKLKTRHGHFLRGNGGLPPWRDSVTHDSRRSSDSFLWDVDVVETTSLALVPVATPPLHRRQSSPPMSRSSSEKSEQEVGISKKSTVLTHPVSENQKPTSPLNAFTPETHEIGARPVDTHPPYAHCSRRRKQRLSTFTWAEGKDIELSKY</sequence>
<proteinExistence type="predicted"/>
<feature type="domain" description="DUF569" evidence="2">
    <location>
        <begin position="2"/>
        <end position="138"/>
    </location>
</feature>
<feature type="domain" description="DUF569" evidence="2">
    <location>
        <begin position="384"/>
        <end position="522"/>
    </location>
</feature>
<feature type="region of interest" description="Disordered" evidence="1">
    <location>
        <begin position="198"/>
        <end position="217"/>
    </location>
</feature>
<gene>
    <name evidence="3" type="ORF">HID58_027499</name>
</gene>
<dbReference type="Pfam" id="PF04601">
    <property type="entry name" value="DUF569"/>
    <property type="match status" value="4"/>
</dbReference>
<dbReference type="Proteomes" id="UP000824890">
    <property type="component" value="Unassembled WGS sequence"/>
</dbReference>
<dbReference type="InterPro" id="IPR007679">
    <property type="entry name" value="DUF569"/>
</dbReference>
<feature type="region of interest" description="Disordered" evidence="1">
    <location>
        <begin position="305"/>
        <end position="324"/>
    </location>
</feature>
<reference evidence="3 4" key="1">
    <citation type="submission" date="2021-05" db="EMBL/GenBank/DDBJ databases">
        <title>Genome Assembly of Synthetic Allotetraploid Brassica napus Reveals Homoeologous Exchanges between Subgenomes.</title>
        <authorList>
            <person name="Davis J.T."/>
        </authorList>
    </citation>
    <scope>NUCLEOTIDE SEQUENCE [LARGE SCALE GENOMIC DNA]</scope>
    <source>
        <strain evidence="4">cv. Da-Ae</strain>
        <tissue evidence="3">Seedling</tissue>
    </source>
</reference>
<feature type="region of interest" description="Disordered" evidence="1">
    <location>
        <begin position="162"/>
        <end position="188"/>
    </location>
</feature>
<dbReference type="InterPro" id="IPR008999">
    <property type="entry name" value="Actin-crosslinking"/>
</dbReference>
<dbReference type="CDD" id="cd23340">
    <property type="entry name" value="beta-trefoil_FSCN_ACP-like"/>
    <property type="match status" value="4"/>
</dbReference>
<accession>A0ABQ8CRZ2</accession>
<name>A0ABQ8CRZ2_BRANA</name>
<evidence type="ECO:0000313" key="4">
    <source>
        <dbReference type="Proteomes" id="UP000824890"/>
    </source>
</evidence>
<dbReference type="SUPFAM" id="SSF50405">
    <property type="entry name" value="Actin-crosslinking proteins"/>
    <property type="match status" value="4"/>
</dbReference>
<protein>
    <recommendedName>
        <fullName evidence="2">DUF569 domain-containing protein</fullName>
    </recommendedName>
</protein>
<evidence type="ECO:0000259" key="2">
    <source>
        <dbReference type="Pfam" id="PF04601"/>
    </source>
</evidence>
<evidence type="ECO:0000256" key="1">
    <source>
        <dbReference type="SAM" id="MobiDB-lite"/>
    </source>
</evidence>
<feature type="domain" description="DUF569" evidence="2">
    <location>
        <begin position="561"/>
        <end position="699"/>
    </location>
</feature>
<feature type="compositionally biased region" description="Polar residues" evidence="1">
    <location>
        <begin position="200"/>
        <end position="209"/>
    </location>
</feature>
<evidence type="ECO:0000313" key="3">
    <source>
        <dbReference type="EMBL" id="KAH0919839.1"/>
    </source>
</evidence>
<feature type="region of interest" description="Disordered" evidence="1">
    <location>
        <begin position="715"/>
        <end position="792"/>
    </location>
</feature>
<feature type="domain" description="DUF569" evidence="2">
    <location>
        <begin position="227"/>
        <end position="368"/>
    </location>
</feature>
<feature type="compositionally biased region" description="Polar residues" evidence="1">
    <location>
        <begin position="744"/>
        <end position="764"/>
    </location>
</feature>
<keyword evidence="4" id="KW-1185">Reference proteome</keyword>
<dbReference type="EMBL" id="JAGKQM010000007">
    <property type="protein sequence ID" value="KAH0919839.1"/>
    <property type="molecule type" value="Genomic_DNA"/>
</dbReference>
<dbReference type="PANTHER" id="PTHR31205">
    <property type="entry name" value="ACTIN CROSS-LINKING PROTEIN (DUF569)"/>
    <property type="match status" value="1"/>
</dbReference>
<comment type="caution">
    <text evidence="3">The sequence shown here is derived from an EMBL/GenBank/DDBJ whole genome shotgun (WGS) entry which is preliminary data.</text>
</comment>
<dbReference type="PANTHER" id="PTHR31205:SF51">
    <property type="entry name" value="DUF569 DOMAIN-CONTAINING PROTEIN"/>
    <property type="match status" value="1"/>
</dbReference>
<organism evidence="3 4">
    <name type="scientific">Brassica napus</name>
    <name type="common">Rape</name>
    <dbReference type="NCBI Taxonomy" id="3708"/>
    <lineage>
        <taxon>Eukaryota</taxon>
        <taxon>Viridiplantae</taxon>
        <taxon>Streptophyta</taxon>
        <taxon>Embryophyta</taxon>
        <taxon>Tracheophyta</taxon>
        <taxon>Spermatophyta</taxon>
        <taxon>Magnoliopsida</taxon>
        <taxon>eudicotyledons</taxon>
        <taxon>Gunneridae</taxon>
        <taxon>Pentapetalae</taxon>
        <taxon>rosids</taxon>
        <taxon>malvids</taxon>
        <taxon>Brassicales</taxon>
        <taxon>Brassicaceae</taxon>
        <taxon>Brassiceae</taxon>
        <taxon>Brassica</taxon>
    </lineage>
</organism>